<dbReference type="EC" id="2.3.1.180" evidence="5"/>
<evidence type="ECO:0000259" key="4">
    <source>
        <dbReference type="Pfam" id="PF08545"/>
    </source>
</evidence>
<evidence type="ECO:0000259" key="3">
    <source>
        <dbReference type="Pfam" id="PF08541"/>
    </source>
</evidence>
<gene>
    <name evidence="5" type="ORF">MNBD_NITROSPINAE03-1568</name>
</gene>
<keyword evidence="2 5" id="KW-0012">Acyltransferase</keyword>
<dbReference type="EMBL" id="UOGB01000072">
    <property type="protein sequence ID" value="VAX16905.1"/>
    <property type="molecule type" value="Genomic_DNA"/>
</dbReference>
<protein>
    <submittedName>
        <fullName evidence="5">3-oxoacyl-[acyl-carrier-protein] synthase, KASIII</fullName>
        <ecNumber evidence="5">2.3.1.180</ecNumber>
    </submittedName>
</protein>
<dbReference type="Pfam" id="PF08541">
    <property type="entry name" value="ACP_syn_III_C"/>
    <property type="match status" value="1"/>
</dbReference>
<dbReference type="GO" id="GO:0033818">
    <property type="term" value="F:beta-ketoacyl-acyl-carrier-protein synthase III activity"/>
    <property type="evidence" value="ECO:0007669"/>
    <property type="project" value="UniProtKB-EC"/>
</dbReference>
<evidence type="ECO:0000313" key="5">
    <source>
        <dbReference type="EMBL" id="VAX16905.1"/>
    </source>
</evidence>
<reference evidence="5" key="1">
    <citation type="submission" date="2018-06" db="EMBL/GenBank/DDBJ databases">
        <authorList>
            <person name="Zhirakovskaya E."/>
        </authorList>
    </citation>
    <scope>NUCLEOTIDE SEQUENCE</scope>
</reference>
<dbReference type="GO" id="GO:0044550">
    <property type="term" value="P:secondary metabolite biosynthetic process"/>
    <property type="evidence" value="ECO:0007669"/>
    <property type="project" value="TreeGrafter"/>
</dbReference>
<feature type="domain" description="Beta-ketoacyl-[acyl-carrier-protein] synthase III N-terminal" evidence="4">
    <location>
        <begin position="2"/>
        <end position="44"/>
    </location>
</feature>
<evidence type="ECO:0000256" key="1">
    <source>
        <dbReference type="ARBA" id="ARBA00022679"/>
    </source>
</evidence>
<dbReference type="GO" id="GO:0006633">
    <property type="term" value="P:fatty acid biosynthetic process"/>
    <property type="evidence" value="ECO:0007669"/>
    <property type="project" value="InterPro"/>
</dbReference>
<dbReference type="InterPro" id="IPR013747">
    <property type="entry name" value="ACP_syn_III_C"/>
</dbReference>
<name>A0A3B1CDU8_9ZZZZ</name>
<dbReference type="CDD" id="cd00830">
    <property type="entry name" value="KAS_III"/>
    <property type="match status" value="1"/>
</dbReference>
<dbReference type="PANTHER" id="PTHR34069">
    <property type="entry name" value="3-OXOACYL-[ACYL-CARRIER-PROTEIN] SYNTHASE 3"/>
    <property type="match status" value="1"/>
</dbReference>
<dbReference type="PANTHER" id="PTHR34069:SF2">
    <property type="entry name" value="BETA-KETOACYL-[ACYL-CARRIER-PROTEIN] SYNTHASE III"/>
    <property type="match status" value="1"/>
</dbReference>
<dbReference type="InterPro" id="IPR016039">
    <property type="entry name" value="Thiolase-like"/>
</dbReference>
<dbReference type="AlphaFoldDB" id="A0A3B1CDU8"/>
<dbReference type="SUPFAM" id="SSF53901">
    <property type="entry name" value="Thiolase-like"/>
    <property type="match status" value="2"/>
</dbReference>
<accession>A0A3B1CDU8</accession>
<dbReference type="Gene3D" id="3.40.47.10">
    <property type="match status" value="1"/>
</dbReference>
<feature type="domain" description="Beta-ketoacyl-[acyl-carrier-protein] synthase III C-terminal" evidence="3">
    <location>
        <begin position="96"/>
        <end position="185"/>
    </location>
</feature>
<proteinExistence type="predicted"/>
<evidence type="ECO:0000256" key="2">
    <source>
        <dbReference type="ARBA" id="ARBA00023315"/>
    </source>
</evidence>
<sequence length="185" mass="19682">MFSQIVNWKDRSTCVLFGDGAAAAVVSRSNGSSGIIDSRIHSNGAYGDLLTTGGVASRRPETGRAIEDAGYFLEMKGNQTFKVAVKRMADVASRLLEKNGLTAGDVDIVIPHQANIRIINAVGKSLGVPEEKVFVNIDRYGNTSAASIPIAMYEAVEEGRVKPGDLVLLVAFGGGLTWGATLIRW</sequence>
<keyword evidence="1 5" id="KW-0808">Transferase</keyword>
<organism evidence="5">
    <name type="scientific">hydrothermal vent metagenome</name>
    <dbReference type="NCBI Taxonomy" id="652676"/>
    <lineage>
        <taxon>unclassified sequences</taxon>
        <taxon>metagenomes</taxon>
        <taxon>ecological metagenomes</taxon>
    </lineage>
</organism>
<dbReference type="Pfam" id="PF08545">
    <property type="entry name" value="ACP_syn_III"/>
    <property type="match status" value="1"/>
</dbReference>
<dbReference type="InterPro" id="IPR013751">
    <property type="entry name" value="ACP_syn_III_N"/>
</dbReference>
<dbReference type="GO" id="GO:0004315">
    <property type="term" value="F:3-oxoacyl-[acyl-carrier-protein] synthase activity"/>
    <property type="evidence" value="ECO:0007669"/>
    <property type="project" value="InterPro"/>
</dbReference>